<organism evidence="1 2">
    <name type="scientific">Synchytrium endobioticum</name>
    <dbReference type="NCBI Taxonomy" id="286115"/>
    <lineage>
        <taxon>Eukaryota</taxon>
        <taxon>Fungi</taxon>
        <taxon>Fungi incertae sedis</taxon>
        <taxon>Chytridiomycota</taxon>
        <taxon>Chytridiomycota incertae sedis</taxon>
        <taxon>Chytridiomycetes</taxon>
        <taxon>Synchytriales</taxon>
        <taxon>Synchytriaceae</taxon>
        <taxon>Synchytrium</taxon>
    </lineage>
</organism>
<protein>
    <submittedName>
        <fullName evidence="1">Uncharacterized protein</fullName>
    </submittedName>
</protein>
<dbReference type="EMBL" id="QEAM01000146">
    <property type="protein sequence ID" value="TPX45282.1"/>
    <property type="molecule type" value="Genomic_DNA"/>
</dbReference>
<dbReference type="AlphaFoldDB" id="A0A507D1E5"/>
<dbReference type="VEuPathDB" id="FungiDB:SeMB42_g06916"/>
<evidence type="ECO:0000313" key="1">
    <source>
        <dbReference type="EMBL" id="TPX45282.1"/>
    </source>
</evidence>
<evidence type="ECO:0000313" key="2">
    <source>
        <dbReference type="Proteomes" id="UP000320475"/>
    </source>
</evidence>
<reference evidence="1 2" key="1">
    <citation type="journal article" date="2019" name="Sci. Rep.">
        <title>Comparative genomics of chytrid fungi reveal insights into the obligate biotrophic and pathogenic lifestyle of Synchytrium endobioticum.</title>
        <authorList>
            <person name="van de Vossenberg B.T.L.H."/>
            <person name="Warris S."/>
            <person name="Nguyen H.D.T."/>
            <person name="van Gent-Pelzer M.P.E."/>
            <person name="Joly D.L."/>
            <person name="van de Geest H.C."/>
            <person name="Bonants P.J.M."/>
            <person name="Smith D.S."/>
            <person name="Levesque C.A."/>
            <person name="van der Lee T.A.J."/>
        </authorList>
    </citation>
    <scope>NUCLEOTIDE SEQUENCE [LARGE SCALE GENOMIC DNA]</scope>
    <source>
        <strain evidence="1 2">LEV6574</strain>
    </source>
</reference>
<name>A0A507D1E5_9FUNG</name>
<comment type="caution">
    <text evidence="1">The sequence shown here is derived from an EMBL/GenBank/DDBJ whole genome shotgun (WGS) entry which is preliminary data.</text>
</comment>
<sequence>MDVRVAQVGQPFGRMLDRWDSGIKKVGSDNRQKSRIGMADEYERKLLEANNNQYFRTEVYTSTSFLQLHLSVGMEQFTVTYRGYPSEPRNTTVDHSGTTYPITFLPNQARIQHAGQMW</sequence>
<accession>A0A507D1E5</accession>
<dbReference type="Proteomes" id="UP000320475">
    <property type="component" value="Unassembled WGS sequence"/>
</dbReference>
<proteinExistence type="predicted"/>
<gene>
    <name evidence="1" type="ORF">SeLEV6574_g03952</name>
</gene>